<evidence type="ECO:0000313" key="1">
    <source>
        <dbReference type="EMBL" id="SCZ70962.1"/>
    </source>
</evidence>
<accession>A0A1G5RA45</accession>
<dbReference type="EMBL" id="FMWJ01000022">
    <property type="protein sequence ID" value="SCZ70962.1"/>
    <property type="molecule type" value="Genomic_DNA"/>
</dbReference>
<dbReference type="AlphaFoldDB" id="A0A1G5RA45"/>
<reference evidence="2" key="1">
    <citation type="submission" date="2016-10" db="EMBL/GenBank/DDBJ databases">
        <authorList>
            <person name="Varghese N."/>
            <person name="Submissions S."/>
        </authorList>
    </citation>
    <scope>NUCLEOTIDE SEQUENCE [LARGE SCALE GENOMIC DNA]</scope>
    <source>
        <strain evidence="2">ATCC 29999</strain>
    </source>
</reference>
<keyword evidence="2" id="KW-1185">Reference proteome</keyword>
<name>A0A1G5RA45_PHOLU</name>
<organism evidence="1 2">
    <name type="scientific">Photorhabdus luminescens</name>
    <name type="common">Xenorhabdus luminescens</name>
    <dbReference type="NCBI Taxonomy" id="29488"/>
    <lineage>
        <taxon>Bacteria</taxon>
        <taxon>Pseudomonadati</taxon>
        <taxon>Pseudomonadota</taxon>
        <taxon>Gammaproteobacteria</taxon>
        <taxon>Enterobacterales</taxon>
        <taxon>Morganellaceae</taxon>
        <taxon>Photorhabdus</taxon>
    </lineage>
</organism>
<dbReference type="Proteomes" id="UP000183223">
    <property type="component" value="Unassembled WGS sequence"/>
</dbReference>
<sequence length="162" mass="17436">MQTYTGCPVANPSSCNQLPFRFKQGCRRSGGHTSSVVGTVCTDKGKTEYYLSVNGKAWSGTSPTNVNIGGVNYKVIVSDSKSVPSAQNSDTQSNFNHAEQKLFSHIQDAYKGQKANVNIAVQNTSRNEPGMCTGCGNTSQTFAEMNKEFNVNIYQGSTGTNQ</sequence>
<proteinExistence type="predicted"/>
<protein>
    <submittedName>
        <fullName evidence="1">Uncharacterized protein</fullName>
    </submittedName>
</protein>
<evidence type="ECO:0000313" key="2">
    <source>
        <dbReference type="Proteomes" id="UP000183223"/>
    </source>
</evidence>
<gene>
    <name evidence="1" type="ORF">SAMN02982990_03618</name>
</gene>